<dbReference type="EMBL" id="KX258624">
    <property type="protein sequence ID" value="AOB42205.1"/>
    <property type="molecule type" value="Genomic_DNA"/>
</dbReference>
<dbReference type="InterPro" id="IPR001119">
    <property type="entry name" value="SLH_dom"/>
</dbReference>
<keyword evidence="1" id="KW-0732">Signal</keyword>
<dbReference type="PANTHER" id="PTHR43308:SF1">
    <property type="entry name" value="OUTER MEMBRANE PROTEIN ALPHA"/>
    <property type="match status" value="1"/>
</dbReference>
<evidence type="ECO:0000313" key="2">
    <source>
        <dbReference type="EMBL" id="AOB42205.1"/>
    </source>
</evidence>
<dbReference type="AlphaFoldDB" id="A0A1B2RC25"/>
<protein>
    <submittedName>
        <fullName evidence="2">Uncharacterized protein</fullName>
    </submittedName>
</protein>
<evidence type="ECO:0000256" key="1">
    <source>
        <dbReference type="ARBA" id="ARBA00022729"/>
    </source>
</evidence>
<dbReference type="InterPro" id="IPR051465">
    <property type="entry name" value="Cell_Envelope_Struct_Comp"/>
</dbReference>
<dbReference type="PANTHER" id="PTHR43308">
    <property type="entry name" value="OUTER MEMBRANE PROTEIN ALPHA-RELATED"/>
    <property type="match status" value="1"/>
</dbReference>
<accession>A0A1B2RC25</accession>
<dbReference type="Pfam" id="PF00395">
    <property type="entry name" value="SLH"/>
    <property type="match status" value="3"/>
</dbReference>
<dbReference type="InterPro" id="IPR026834">
    <property type="entry name" value="LHH"/>
</dbReference>
<name>A0A1B2RC25_BACTU</name>
<organism evidence="2">
    <name type="scientific">Bacillus thuringiensis</name>
    <dbReference type="NCBI Taxonomy" id="1428"/>
    <lineage>
        <taxon>Bacteria</taxon>
        <taxon>Bacillati</taxon>
        <taxon>Bacillota</taxon>
        <taxon>Bacilli</taxon>
        <taxon>Bacillales</taxon>
        <taxon>Bacillaceae</taxon>
        <taxon>Bacillus</taxon>
        <taxon>Bacillus cereus group</taxon>
    </lineage>
</organism>
<gene>
    <name evidence="2" type="ORF">pFR260_108</name>
</gene>
<geneLocation type="plasmid" evidence="2">
    <name>pFR260</name>
</geneLocation>
<proteinExistence type="predicted"/>
<keyword evidence="2" id="KW-0614">Plasmid</keyword>
<dbReference type="RefSeq" id="WP_076775720.1">
    <property type="nucleotide sequence ID" value="NZ_KX258624.1"/>
</dbReference>
<dbReference type="SUPFAM" id="SSF58104">
    <property type="entry name" value="Methyl-accepting chemotaxis protein (MCP) signaling domain"/>
    <property type="match status" value="1"/>
</dbReference>
<sequence>MKVIKKLFLSFMTCILLFSTLGTTFAEQNSQGNALSFTDVPKTHWAYKEMMYMAENKIITGYGNGYFGAADPIIREHLAAFLYRYLKPQDSTKNPFVDIGDSNFKKEILALTARGVFSVNAEKQFNPKNNMTRAEMAAVLVRTFDLKPQGNVEFTDMKGHWANEYVKILASNNITNGTGDGNFNPNGLVTREQFSVFLYRAIMKVTDIKNNESVATYKEYVIQRPTFLYSEPSYLKQTNDDINPRTVTVTEEKGNGWKKIKTQNGEKWVAPEGQKYNLQSNVKMYLKPSIEEKSTGILGAQMVTLLDEKPDGWKKVLTDNGTRWIAPEGINYKVENGQTLYSTPDFKSTAVGSIAPQTVRVVDALENGWLKIKTYMGDTWIAPQGVTYELKQNVAMYRGASFLADKEEYGLIPQKVILLEDRPNGWKRIKTAYGNRWIVPDGVPYQISKPTQLYKDLHFNNLEGSIISEKVTVIGEQPGGWYRINSSKGTHWIAPNGIKYRTTKDINYSASKDILSPNVGVIPKDTFITVVDNDKILWNGQYVYGTLTYFSMELVEETDNKYITQPFIYASLPQIKNVVTNGHDDGISDQIFNNLSNLAFDKQNLDIPDINIPDMSIPDLNINIKINMDFTDFDKAMKELEQTTKELQTNNMKLEKTMKEMNDAIYLANEGMNEMKQGVKQANSAIDQANKGMEEMNQGVKQGNSAIDQANKGMEEMNQGVKLVNSAMKGMNEGINQANKGMEQMIQAVKQANSVLRGMYNAVDQANKGMQQMLNATNKMQKGLEKTISGVDVSVKEINSIFDAPKKAPQSDLKTIHLDFDFSNIVPTSSPEEKLRQQQRDEAMSNILAFMPVTGNFVSLAELLSGKNLNSDADLQASDYALNMLAVLGGGEIKAGAAFLGSISKVTKRQKFTNTKIDLSWLDKFGDKYAAHEVTGTVKVAGQTKDISRRVYRMKNIDWDYVAPPSVNKSGKSNLQLALDGGVPFTKDNHKIELHHLTQKEPGAMVEIPANKHDEFTKALHGLVESGESFRNDKELYKQYNNFRNNYWKMRAKEHLEGK</sequence>
<dbReference type="PROSITE" id="PS51272">
    <property type="entry name" value="SLH"/>
    <property type="match status" value="2"/>
</dbReference>
<dbReference type="Gene3D" id="1.10.287.950">
    <property type="entry name" value="Methyl-accepting chemotaxis protein"/>
    <property type="match status" value="1"/>
</dbReference>
<dbReference type="Pfam" id="PF14411">
    <property type="entry name" value="LHH"/>
    <property type="match status" value="1"/>
</dbReference>
<reference evidence="2" key="1">
    <citation type="submission" date="2016-05" db="EMBL/GenBank/DDBJ databases">
        <title>Complete sequence and organization of pFR260, the Bacillus thuringiensis INTA Fr7-4 plasmid harbouring the insecticidal genes.</title>
        <authorList>
            <person name="Navas L.E."/>
            <person name="Amadio A.F."/>
            <person name="Ortiz E.M."/>
            <person name="Sauka D.H."/>
            <person name="Benintende G.B."/>
            <person name="Zandomeni R.O."/>
            <person name="Berretta M.F."/>
        </authorList>
    </citation>
    <scope>NUCLEOTIDE SEQUENCE</scope>
    <source>
        <strain evidence="2">INTA Fr7-4</strain>
        <plasmid evidence="2">pFR260</plasmid>
    </source>
</reference>